<evidence type="ECO:0000259" key="1">
    <source>
        <dbReference type="PROSITE" id="PS51340"/>
    </source>
</evidence>
<protein>
    <recommendedName>
        <fullName evidence="1">MOSC domain-containing protein</fullName>
    </recommendedName>
</protein>
<dbReference type="GO" id="GO:0003824">
    <property type="term" value="F:catalytic activity"/>
    <property type="evidence" value="ECO:0007669"/>
    <property type="project" value="InterPro"/>
</dbReference>
<gene>
    <name evidence="2" type="ORF">METZ01_LOCUS426908</name>
</gene>
<accession>A0A382XT36</accession>
<feature type="domain" description="MOSC" evidence="1">
    <location>
        <begin position="124"/>
        <end position="268"/>
    </location>
</feature>
<dbReference type="GO" id="GO:0030170">
    <property type="term" value="F:pyridoxal phosphate binding"/>
    <property type="evidence" value="ECO:0007669"/>
    <property type="project" value="InterPro"/>
</dbReference>
<name>A0A382XT36_9ZZZZ</name>
<feature type="non-terminal residue" evidence="2">
    <location>
        <position position="1"/>
    </location>
</feature>
<proteinExistence type="predicted"/>
<dbReference type="EMBL" id="UINC01170148">
    <property type="protein sequence ID" value="SVD74054.1"/>
    <property type="molecule type" value="Genomic_DNA"/>
</dbReference>
<dbReference type="InterPro" id="IPR005302">
    <property type="entry name" value="MoCF_Sase_C"/>
</dbReference>
<reference evidence="2" key="1">
    <citation type="submission" date="2018-05" db="EMBL/GenBank/DDBJ databases">
        <authorList>
            <person name="Lanie J.A."/>
            <person name="Ng W.-L."/>
            <person name="Kazmierczak K.M."/>
            <person name="Andrzejewski T.M."/>
            <person name="Davidsen T.M."/>
            <person name="Wayne K.J."/>
            <person name="Tettelin H."/>
            <person name="Glass J.I."/>
            <person name="Rusch D."/>
            <person name="Podicherti R."/>
            <person name="Tsui H.-C.T."/>
            <person name="Winkler M.E."/>
        </authorList>
    </citation>
    <scope>NUCLEOTIDE SEQUENCE</scope>
</reference>
<dbReference type="InterPro" id="IPR011037">
    <property type="entry name" value="Pyrv_Knase-like_insert_dom_sf"/>
</dbReference>
<dbReference type="Gene3D" id="2.40.33.20">
    <property type="entry name" value="PK beta-barrel domain-like"/>
    <property type="match status" value="1"/>
</dbReference>
<dbReference type="GO" id="GO:0030151">
    <property type="term" value="F:molybdenum ion binding"/>
    <property type="evidence" value="ECO:0007669"/>
    <property type="project" value="InterPro"/>
</dbReference>
<feature type="non-terminal residue" evidence="2">
    <location>
        <position position="268"/>
    </location>
</feature>
<sequence length="268" mass="30118">YQPFFMDLSITIKLFKYPVKSFTPESVQSLQIADDGRALGDRVLAFRFDNSGEAMRETPHGGWWYKAHLVSLMHLPDIARLDLIFDNDTRYLTISKDDTVLVRDSIQTDEGRLNIETQLEGFLRELPENLRPTDEQFPIHIEGDGIGGRFHDRPTGQLSLHSLASLNALAGALGTESLDEYRFRSNIVIDGVEPWEELELIGKRVSIGDLDFEVTGPVIRCLAVHANPVTGVRDEQILTTLTRNLGQEEPTFGILLQPVQKGGLLKLH</sequence>
<dbReference type="PROSITE" id="PS51340">
    <property type="entry name" value="MOSC"/>
    <property type="match status" value="1"/>
</dbReference>
<evidence type="ECO:0000313" key="2">
    <source>
        <dbReference type="EMBL" id="SVD74054.1"/>
    </source>
</evidence>
<organism evidence="2">
    <name type="scientific">marine metagenome</name>
    <dbReference type="NCBI Taxonomy" id="408172"/>
    <lineage>
        <taxon>unclassified sequences</taxon>
        <taxon>metagenomes</taxon>
        <taxon>ecological metagenomes</taxon>
    </lineage>
</organism>
<dbReference type="SUPFAM" id="SSF50800">
    <property type="entry name" value="PK beta-barrel domain-like"/>
    <property type="match status" value="1"/>
</dbReference>
<dbReference type="Pfam" id="PF03473">
    <property type="entry name" value="MOSC"/>
    <property type="match status" value="1"/>
</dbReference>
<dbReference type="AlphaFoldDB" id="A0A382XT36"/>